<feature type="domain" description="Thiol:disulfide interchange protein DsbD N-terminal" evidence="2">
    <location>
        <begin position="61"/>
        <end position="167"/>
    </location>
</feature>
<evidence type="ECO:0000313" key="4">
    <source>
        <dbReference type="Proteomes" id="UP001237448"/>
    </source>
</evidence>
<feature type="signal peptide" evidence="1">
    <location>
        <begin position="1"/>
        <end position="35"/>
    </location>
</feature>
<dbReference type="Pfam" id="PF11412">
    <property type="entry name" value="DsbD_N"/>
    <property type="match status" value="1"/>
</dbReference>
<dbReference type="RefSeq" id="WP_307424048.1">
    <property type="nucleotide sequence ID" value="NZ_JAUSVK010000001.1"/>
</dbReference>
<evidence type="ECO:0000313" key="3">
    <source>
        <dbReference type="EMBL" id="MDQ0391547.1"/>
    </source>
</evidence>
<feature type="chain" id="PRO_5047493352" evidence="1">
    <location>
        <begin position="36"/>
        <end position="292"/>
    </location>
</feature>
<accession>A0ABU0FB44</accession>
<keyword evidence="4" id="KW-1185">Reference proteome</keyword>
<organism evidence="3 4">
    <name type="scientific">Labrys monachus</name>
    <dbReference type="NCBI Taxonomy" id="217067"/>
    <lineage>
        <taxon>Bacteria</taxon>
        <taxon>Pseudomonadati</taxon>
        <taxon>Pseudomonadota</taxon>
        <taxon>Alphaproteobacteria</taxon>
        <taxon>Hyphomicrobiales</taxon>
        <taxon>Xanthobacteraceae</taxon>
        <taxon>Labrys</taxon>
    </lineage>
</organism>
<dbReference type="Proteomes" id="UP001237448">
    <property type="component" value="Unassembled WGS sequence"/>
</dbReference>
<name>A0ABU0FB44_9HYPH</name>
<comment type="caution">
    <text evidence="3">The sequence shown here is derived from an EMBL/GenBank/DDBJ whole genome shotgun (WGS) entry which is preliminary data.</text>
</comment>
<gene>
    <name evidence="3" type="ORF">J3R73_001339</name>
</gene>
<keyword evidence="1" id="KW-0732">Signal</keyword>
<dbReference type="EMBL" id="JAUSVK010000001">
    <property type="protein sequence ID" value="MDQ0391547.1"/>
    <property type="molecule type" value="Genomic_DNA"/>
</dbReference>
<protein>
    <submittedName>
        <fullName evidence="3">DsbC/DsbD-like thiol-disulfide interchange protein</fullName>
    </submittedName>
</protein>
<proteinExistence type="predicted"/>
<sequence length="292" mass="30102">MMEFQCRFRNSAAAAPIRAAGLLLMLTGLSAPALASGASPWSAAPGAAIRLLAGTARPADAGDSGLAGLEIRLDQGWKTYWRNPGDSGVPPVFDWSKSQNLASVTVLWPAPTRLDDEGGASAVYKGDVVLPLRVAATDASKPVVLHLTLAYGICHDICVPAKGEASLTFDPASPQTDGAAAVAEAARQVPVPTAIGASSSPSIRQVRLDSAAKPPVLTIDVATPRPSSLFVEGPADWYLPMPAPAPGADKANPQSFVLPLEGLPSKAVLPGTPLRFTLSTGEGGIESLYRLP</sequence>
<reference evidence="3 4" key="1">
    <citation type="submission" date="2023-07" db="EMBL/GenBank/DDBJ databases">
        <title>Genomic Encyclopedia of Type Strains, Phase IV (KMG-IV): sequencing the most valuable type-strain genomes for metagenomic binning, comparative biology and taxonomic classification.</title>
        <authorList>
            <person name="Goeker M."/>
        </authorList>
    </citation>
    <scope>NUCLEOTIDE SEQUENCE [LARGE SCALE GENOMIC DNA]</scope>
    <source>
        <strain evidence="3 4">DSM 5896</strain>
    </source>
</reference>
<evidence type="ECO:0000256" key="1">
    <source>
        <dbReference type="SAM" id="SignalP"/>
    </source>
</evidence>
<dbReference type="InterPro" id="IPR028250">
    <property type="entry name" value="DsbDN"/>
</dbReference>
<evidence type="ECO:0000259" key="2">
    <source>
        <dbReference type="Pfam" id="PF11412"/>
    </source>
</evidence>